<dbReference type="InterPro" id="IPR028081">
    <property type="entry name" value="Leu-bd"/>
</dbReference>
<organism evidence="4 5">
    <name type="scientific">Desulfofundulus thermobenzoicus</name>
    <dbReference type="NCBI Taxonomy" id="29376"/>
    <lineage>
        <taxon>Bacteria</taxon>
        <taxon>Bacillati</taxon>
        <taxon>Bacillota</taxon>
        <taxon>Clostridia</taxon>
        <taxon>Eubacteriales</taxon>
        <taxon>Peptococcaceae</taxon>
        <taxon>Desulfofundulus</taxon>
    </lineage>
</organism>
<sequence length="398" mass="42949">MVPLRAISELLGLNVQWDATTNTVYISSPAAGAPQKPVPVPAQDVIRIGLIAPLTGDLKTYGQSVKNGFALALEEKKYRAGTFKLEGVIVDDRNNATEAVNGAMKLIKQDRVSAIVGSVTSLITIPLATVAQENGVLLITPTATNPRVTVDNGRRRDCVFRACFVDPLQGTAAATFALDKLKAGTAAVLYDRGNAYSAGLAQKFKEAFEKGGGRVTVYEAYVSSNEDFTPVLKDIARQKPSILYFPDYYFKAGQIGRQGRALGIAATFMGGDGWDSPDIDWQAMKGGYFTTHWSSSDPRPEVREWVNRYKARFGAEPDMFAALAYDATRILLQAIETAASRDPAAIKEAMQNMKEFPAVSGMISGFDLDGNPVKAMAVMQIKDGKAVFVTNVMPGKGE</sequence>
<proteinExistence type="inferred from homology"/>
<dbReference type="Gene3D" id="3.30.457.10">
    <property type="entry name" value="Copper amine oxidase-like, N-terminal domain"/>
    <property type="match status" value="1"/>
</dbReference>
<name>A0A6N7IN02_9FIRM</name>
<dbReference type="PANTHER" id="PTHR30483:SF6">
    <property type="entry name" value="PERIPLASMIC BINDING PROTEIN OF ABC TRANSPORTER FOR NATURAL AMINO ACIDS"/>
    <property type="match status" value="1"/>
</dbReference>
<keyword evidence="2" id="KW-0732">Signal</keyword>
<protein>
    <submittedName>
        <fullName evidence="4">ABC transporter substrate-binding protein</fullName>
    </submittedName>
</protein>
<dbReference type="Pfam" id="PF13458">
    <property type="entry name" value="Peripla_BP_6"/>
    <property type="match status" value="1"/>
</dbReference>
<comment type="similarity">
    <text evidence="1">Belongs to the leucine-binding protein family.</text>
</comment>
<dbReference type="OrthoDB" id="9783240at2"/>
<evidence type="ECO:0000256" key="2">
    <source>
        <dbReference type="ARBA" id="ARBA00022729"/>
    </source>
</evidence>
<dbReference type="CDD" id="cd06347">
    <property type="entry name" value="PBP1_ABC_LivK_ligand_binding-like"/>
    <property type="match status" value="1"/>
</dbReference>
<evidence type="ECO:0000313" key="4">
    <source>
        <dbReference type="EMBL" id="MQL51340.1"/>
    </source>
</evidence>
<dbReference type="AlphaFoldDB" id="A0A6N7IN02"/>
<feature type="domain" description="Leucine-binding protein" evidence="3">
    <location>
        <begin position="46"/>
        <end position="384"/>
    </location>
</feature>
<dbReference type="Proteomes" id="UP000441717">
    <property type="component" value="Unassembled WGS sequence"/>
</dbReference>
<reference evidence="4 5" key="1">
    <citation type="submission" date="2019-10" db="EMBL/GenBank/DDBJ databases">
        <title>Comparative genomics of sulfur disproportionating microorganisms.</title>
        <authorList>
            <person name="Ward L.M."/>
            <person name="Bertran E."/>
            <person name="Johnston D."/>
        </authorList>
    </citation>
    <scope>NUCLEOTIDE SEQUENCE [LARGE SCALE GENOMIC DNA]</scope>
    <source>
        <strain evidence="4 5">DSM 14055</strain>
    </source>
</reference>
<dbReference type="EMBL" id="WHYR01000006">
    <property type="protein sequence ID" value="MQL51340.1"/>
    <property type="molecule type" value="Genomic_DNA"/>
</dbReference>
<dbReference type="InterPro" id="IPR028082">
    <property type="entry name" value="Peripla_BP_I"/>
</dbReference>
<keyword evidence="5" id="KW-1185">Reference proteome</keyword>
<accession>A0A6N7IN02</accession>
<dbReference type="SUPFAM" id="SSF53822">
    <property type="entry name" value="Periplasmic binding protein-like I"/>
    <property type="match status" value="1"/>
</dbReference>
<dbReference type="Gene3D" id="3.40.50.2300">
    <property type="match status" value="2"/>
</dbReference>
<dbReference type="InterPro" id="IPR036582">
    <property type="entry name" value="Mao_N_sf"/>
</dbReference>
<comment type="caution">
    <text evidence="4">The sequence shown here is derived from an EMBL/GenBank/DDBJ whole genome shotgun (WGS) entry which is preliminary data.</text>
</comment>
<dbReference type="InterPro" id="IPR051010">
    <property type="entry name" value="BCAA_transport"/>
</dbReference>
<evidence type="ECO:0000256" key="1">
    <source>
        <dbReference type="ARBA" id="ARBA00010062"/>
    </source>
</evidence>
<dbReference type="SUPFAM" id="SSF55383">
    <property type="entry name" value="Copper amine oxidase, domain N"/>
    <property type="match status" value="1"/>
</dbReference>
<gene>
    <name evidence="4" type="ORF">GFC01_03490</name>
</gene>
<evidence type="ECO:0000313" key="5">
    <source>
        <dbReference type="Proteomes" id="UP000441717"/>
    </source>
</evidence>
<dbReference type="PANTHER" id="PTHR30483">
    <property type="entry name" value="LEUCINE-SPECIFIC-BINDING PROTEIN"/>
    <property type="match status" value="1"/>
</dbReference>
<evidence type="ECO:0000259" key="3">
    <source>
        <dbReference type="Pfam" id="PF13458"/>
    </source>
</evidence>